<organism evidence="10 11">
    <name type="scientific">Odoribacter splanchnicus</name>
    <dbReference type="NCBI Taxonomy" id="28118"/>
    <lineage>
        <taxon>Bacteria</taxon>
        <taxon>Pseudomonadati</taxon>
        <taxon>Bacteroidota</taxon>
        <taxon>Bacteroidia</taxon>
        <taxon>Bacteroidales</taxon>
        <taxon>Odoribacteraceae</taxon>
        <taxon>Odoribacter</taxon>
    </lineage>
</organism>
<dbReference type="Gene3D" id="2.40.170.20">
    <property type="entry name" value="TonB-dependent receptor, beta-barrel domain"/>
    <property type="match status" value="1"/>
</dbReference>
<dbReference type="Pfam" id="PF07660">
    <property type="entry name" value="STN"/>
    <property type="match status" value="1"/>
</dbReference>
<protein>
    <submittedName>
        <fullName evidence="10">SusC/RagA family TonB-linked outer membrane protein</fullName>
    </submittedName>
</protein>
<keyword evidence="6 7" id="KW-0998">Cell outer membrane</keyword>
<evidence type="ECO:0000313" key="11">
    <source>
        <dbReference type="Proteomes" id="UP000284243"/>
    </source>
</evidence>
<evidence type="ECO:0000256" key="1">
    <source>
        <dbReference type="ARBA" id="ARBA00004571"/>
    </source>
</evidence>
<feature type="domain" description="TonB-dependent receptor plug" evidence="9">
    <location>
        <begin position="222"/>
        <end position="341"/>
    </location>
</feature>
<dbReference type="NCBIfam" id="TIGR04057">
    <property type="entry name" value="SusC_RagA_signa"/>
    <property type="match status" value="1"/>
</dbReference>
<evidence type="ECO:0000259" key="9">
    <source>
        <dbReference type="Pfam" id="PF07715"/>
    </source>
</evidence>
<dbReference type="RefSeq" id="WP_022160877.1">
    <property type="nucleotide sequence ID" value="NZ_CABJFF010000004.1"/>
</dbReference>
<dbReference type="Gene3D" id="2.60.40.1120">
    <property type="entry name" value="Carboxypeptidase-like, regulatory domain"/>
    <property type="match status" value="1"/>
</dbReference>
<accession>A0A412TXP2</accession>
<dbReference type="NCBIfam" id="TIGR04056">
    <property type="entry name" value="OMP_RagA_SusC"/>
    <property type="match status" value="1"/>
</dbReference>
<comment type="caution">
    <text evidence="10">The sequence shown here is derived from an EMBL/GenBank/DDBJ whole genome shotgun (WGS) entry which is preliminary data.</text>
</comment>
<dbReference type="InterPro" id="IPR008969">
    <property type="entry name" value="CarboxyPept-like_regulatory"/>
</dbReference>
<evidence type="ECO:0000256" key="7">
    <source>
        <dbReference type="PROSITE-ProRule" id="PRU01360"/>
    </source>
</evidence>
<dbReference type="InterPro" id="IPR036942">
    <property type="entry name" value="Beta-barrel_TonB_sf"/>
</dbReference>
<dbReference type="Gene3D" id="2.170.130.10">
    <property type="entry name" value="TonB-dependent receptor, plug domain"/>
    <property type="match status" value="1"/>
</dbReference>
<sequence length="1117" mass="126003">MKKNLRNGSFVLTKLPRMLIMMKTVLILLVCSLNLQAAVYSQQKKFDISMKKASLADVFQYLRQVSEYKFVYDSDAVKQFQPVSVDLKGVGLEEVLEDCLKGSPFVFLIEDDLVIIREQKSVPQKQTQEVKIVGKVTDEKGSLLPGVTVQIQGTSLGTVTDTDGKYVLSVPEMKELTLVYSFIGMEKKAVRWKGEKELNITLVTEVAEMDEVVVTGIFTRKKESFTGSSATFTNKELKMIGNSNVLESLKTLDPSFAIIENNDFGSDPNHLPNIEIRGKTSVIGLTEEYNTDPNQPLFILDGFESTLATISDLSMDRVQSITVLKDAAATAIYGSKAANGVVVIETKAPEAGQLRLNYTGNLNFTFADLSDYNLMNAEEKLQFELLSGLYQSWGPDGYLGSVEQERKYNMRLQEVRRGVDTYWMNEPLRFATTHKHNLFLEGGDGVMRYGVGVSYGKTQGVMKGSDRDVLNGNVRLIYRKGRVAFTNSLNVDYTRAERESVSFKRFAQTNPYYRKTDENGEPVKVLESFSYFDINTFRTINENVYGPFYDLSNTNFDRTHTLGITNNFEADWRVIDELRIRARIGVNKSNEQAEKFSSPFNSEFVGKEDNEKGAYTESEKHVFGYDGDLSVTYGKLLAERHMVNAVAGMRFTQSTSNLNGYTMRGFIDDEFSNPSFAQEYNPDKKVYQDVKKRTASYYVNLGYAYDNRYLLDANWRADGASIFGVNKLFTNTWSVGLGWNIHNEHFLEGAGWLDMLKLRASVGNPGNQNFDAYIAMKIYTYNNHHTNPWGVSAIINNFGNPDLEWQKTLDRNIGLDLVVFNNRLRVNFDYFSKKTDPLLVYTGVPSSTGGTSVPANVGGQVTKGYTVVLNYALLKKEHLLWQVNATLRHLTSEYRNVSAYLSRFNDENKTKNMLRYYDGGSPSDLWAVRSAGIDAATGREIFLHKDGTQSFAYNVEDEVVVGNSDPKLEGVVGMSFYYKGFSASANFRYRLGGQIFMETLYNKVENISFSDVHYNQDKRALYDRWKEPGDNAKFRAISTTADTPMSSRFVADNNVFSGESISVGYESQGKWLKSVGASSLTVRAYMNDIFRISTVKNERGIDYPFARSVSMSLGLRF</sequence>
<dbReference type="Proteomes" id="UP000284243">
    <property type="component" value="Unassembled WGS sequence"/>
</dbReference>
<keyword evidence="2 7" id="KW-0813">Transport</keyword>
<dbReference type="Pfam" id="PF07715">
    <property type="entry name" value="Plug"/>
    <property type="match status" value="1"/>
</dbReference>
<dbReference type="InterPro" id="IPR023996">
    <property type="entry name" value="TonB-dep_OMP_SusC/RagA"/>
</dbReference>
<keyword evidence="3 7" id="KW-1134">Transmembrane beta strand</keyword>
<evidence type="ECO:0000256" key="6">
    <source>
        <dbReference type="ARBA" id="ARBA00023237"/>
    </source>
</evidence>
<evidence type="ECO:0000256" key="4">
    <source>
        <dbReference type="ARBA" id="ARBA00022692"/>
    </source>
</evidence>
<dbReference type="PROSITE" id="PS52016">
    <property type="entry name" value="TONB_DEPENDENT_REC_3"/>
    <property type="match status" value="1"/>
</dbReference>
<feature type="domain" description="Secretin/TonB short N-terminal" evidence="8">
    <location>
        <begin position="68"/>
        <end position="117"/>
    </location>
</feature>
<dbReference type="EMBL" id="QRYC01000002">
    <property type="protein sequence ID" value="RGU58626.1"/>
    <property type="molecule type" value="Genomic_DNA"/>
</dbReference>
<dbReference type="AlphaFoldDB" id="A0A412TXP2"/>
<gene>
    <name evidence="10" type="ORF">DWW57_02645</name>
</gene>
<name>A0A412TXP2_9BACT</name>
<evidence type="ECO:0000259" key="8">
    <source>
        <dbReference type="Pfam" id="PF07660"/>
    </source>
</evidence>
<dbReference type="InterPro" id="IPR039426">
    <property type="entry name" value="TonB-dep_rcpt-like"/>
</dbReference>
<comment type="similarity">
    <text evidence="7">Belongs to the TonB-dependent receptor family.</text>
</comment>
<keyword evidence="4 7" id="KW-0812">Transmembrane</keyword>
<dbReference type="InterPro" id="IPR012910">
    <property type="entry name" value="Plug_dom"/>
</dbReference>
<dbReference type="Pfam" id="PF13715">
    <property type="entry name" value="CarbopepD_reg_2"/>
    <property type="match status" value="1"/>
</dbReference>
<reference evidence="10 11" key="1">
    <citation type="submission" date="2018-08" db="EMBL/GenBank/DDBJ databases">
        <title>A genome reference for cultivated species of the human gut microbiota.</title>
        <authorList>
            <person name="Zou Y."/>
            <person name="Xue W."/>
            <person name="Luo G."/>
        </authorList>
    </citation>
    <scope>NUCLEOTIDE SEQUENCE [LARGE SCALE GENOMIC DNA]</scope>
    <source>
        <strain evidence="10 11">AF16-14</strain>
    </source>
</reference>
<dbReference type="InterPro" id="IPR011662">
    <property type="entry name" value="Secretin/TonB_short_N"/>
</dbReference>
<evidence type="ECO:0000256" key="5">
    <source>
        <dbReference type="ARBA" id="ARBA00023136"/>
    </source>
</evidence>
<dbReference type="InterPro" id="IPR037066">
    <property type="entry name" value="Plug_dom_sf"/>
</dbReference>
<evidence type="ECO:0000256" key="3">
    <source>
        <dbReference type="ARBA" id="ARBA00022452"/>
    </source>
</evidence>
<proteinExistence type="inferred from homology"/>
<evidence type="ECO:0000313" key="10">
    <source>
        <dbReference type="EMBL" id="RGU58626.1"/>
    </source>
</evidence>
<dbReference type="GO" id="GO:0009279">
    <property type="term" value="C:cell outer membrane"/>
    <property type="evidence" value="ECO:0007669"/>
    <property type="project" value="UniProtKB-SubCell"/>
</dbReference>
<dbReference type="SUPFAM" id="SSF49464">
    <property type="entry name" value="Carboxypeptidase regulatory domain-like"/>
    <property type="match status" value="1"/>
</dbReference>
<comment type="subcellular location">
    <subcellularLocation>
        <location evidence="1 7">Cell outer membrane</location>
        <topology evidence="1 7">Multi-pass membrane protein</topology>
    </subcellularLocation>
</comment>
<evidence type="ECO:0000256" key="2">
    <source>
        <dbReference type="ARBA" id="ARBA00022448"/>
    </source>
</evidence>
<keyword evidence="5 7" id="KW-0472">Membrane</keyword>
<dbReference type="SUPFAM" id="SSF56935">
    <property type="entry name" value="Porins"/>
    <property type="match status" value="1"/>
</dbReference>
<dbReference type="InterPro" id="IPR023997">
    <property type="entry name" value="TonB-dep_OMP_SusC/RagA_CS"/>
</dbReference>